<feature type="domain" description="Phospholipid/glycerol acyltransferase" evidence="3">
    <location>
        <begin position="66"/>
        <end position="181"/>
    </location>
</feature>
<evidence type="ECO:0000256" key="1">
    <source>
        <dbReference type="ARBA" id="ARBA00022679"/>
    </source>
</evidence>
<protein>
    <submittedName>
        <fullName evidence="4">Acyltransferase</fullName>
    </submittedName>
</protein>
<dbReference type="STRING" id="585529.HMPREF0291_10691"/>
<dbReference type="GO" id="GO:0005886">
    <property type="term" value="C:plasma membrane"/>
    <property type="evidence" value="ECO:0007669"/>
    <property type="project" value="TreeGrafter"/>
</dbReference>
<evidence type="ECO:0000259" key="3">
    <source>
        <dbReference type="SMART" id="SM00563"/>
    </source>
</evidence>
<organism evidence="4 5">
    <name type="scientific">Corynebacterium genitalium ATCC 33030</name>
    <dbReference type="NCBI Taxonomy" id="585529"/>
    <lineage>
        <taxon>Bacteria</taxon>
        <taxon>Bacillati</taxon>
        <taxon>Actinomycetota</taxon>
        <taxon>Actinomycetes</taxon>
        <taxon>Mycobacteriales</taxon>
        <taxon>Corynebacteriaceae</taxon>
        <taxon>Corynebacterium</taxon>
    </lineage>
</organism>
<evidence type="ECO:0000313" key="4">
    <source>
        <dbReference type="EMBL" id="EFK55433.1"/>
    </source>
</evidence>
<sequence length="282" mass="31444">MNEPDYRVENGIFYIPADVPVVPIQPGWKRERMYQAIRNTMIPLLRAKGVKIFVHGLENVPVEGPALVATNHIGYYDFIAGALPGMLRGRRPTRYMAKKELFDHWLLGPVCRSVRHIEVDRSLGADSIITAVERLEDGEVVGIFPDGTLSPSFELSDFKTGAARIAQQSDAPLIPVAAWGTQRFWTKGRKPSLGRNHYPIVINIGPAISTDGTAEEVTQRLKDAMQELLDVSRAQYNDRFGPFPPGLDWMPASMGGSAPTLEEARVIKEREKAERARKKGKK</sequence>
<dbReference type="SMART" id="SM00563">
    <property type="entry name" value="PlsC"/>
    <property type="match status" value="1"/>
</dbReference>
<accession>D7W9F3</accession>
<dbReference type="PANTHER" id="PTHR10434:SF55">
    <property type="entry name" value="POSSIBLE ACYLTRANSFERASE"/>
    <property type="match status" value="1"/>
</dbReference>
<evidence type="ECO:0000256" key="2">
    <source>
        <dbReference type="ARBA" id="ARBA00023315"/>
    </source>
</evidence>
<dbReference type="HOGENOM" id="CLU_027938_4_4_11"/>
<comment type="caution">
    <text evidence="4">The sequence shown here is derived from an EMBL/GenBank/DDBJ whole genome shotgun (WGS) entry which is preliminary data.</text>
</comment>
<proteinExistence type="predicted"/>
<dbReference type="CDD" id="cd07989">
    <property type="entry name" value="LPLAT_AGPAT-like"/>
    <property type="match status" value="1"/>
</dbReference>
<dbReference type="Pfam" id="PF01553">
    <property type="entry name" value="Acyltransferase"/>
    <property type="match status" value="1"/>
</dbReference>
<dbReference type="PANTHER" id="PTHR10434">
    <property type="entry name" value="1-ACYL-SN-GLYCEROL-3-PHOSPHATE ACYLTRANSFERASE"/>
    <property type="match status" value="1"/>
</dbReference>
<dbReference type="eggNOG" id="COG0204">
    <property type="taxonomic scope" value="Bacteria"/>
</dbReference>
<keyword evidence="5" id="KW-1185">Reference proteome</keyword>
<dbReference type="GO" id="GO:0003841">
    <property type="term" value="F:1-acylglycerol-3-phosphate O-acyltransferase activity"/>
    <property type="evidence" value="ECO:0007669"/>
    <property type="project" value="TreeGrafter"/>
</dbReference>
<dbReference type="RefSeq" id="WP_005288007.1">
    <property type="nucleotide sequence ID" value="NZ_CM000961.1"/>
</dbReference>
<dbReference type="AlphaFoldDB" id="D7W9F3"/>
<dbReference type="Proteomes" id="UP000004208">
    <property type="component" value="Unassembled WGS sequence"/>
</dbReference>
<dbReference type="SUPFAM" id="SSF69593">
    <property type="entry name" value="Glycerol-3-phosphate (1)-acyltransferase"/>
    <property type="match status" value="1"/>
</dbReference>
<gene>
    <name evidence="4" type="ORF">HMPREF0291_10691</name>
</gene>
<keyword evidence="2 4" id="KW-0012">Acyltransferase</keyword>
<dbReference type="EMBL" id="ACLJ02000001">
    <property type="protein sequence ID" value="EFK55433.1"/>
    <property type="molecule type" value="Genomic_DNA"/>
</dbReference>
<name>D7W9F3_9CORY</name>
<dbReference type="InterPro" id="IPR002123">
    <property type="entry name" value="Plipid/glycerol_acylTrfase"/>
</dbReference>
<evidence type="ECO:0000313" key="5">
    <source>
        <dbReference type="Proteomes" id="UP000004208"/>
    </source>
</evidence>
<keyword evidence="1" id="KW-0808">Transferase</keyword>
<dbReference type="GO" id="GO:0006654">
    <property type="term" value="P:phosphatidic acid biosynthetic process"/>
    <property type="evidence" value="ECO:0007669"/>
    <property type="project" value="TreeGrafter"/>
</dbReference>
<reference evidence="4" key="1">
    <citation type="submission" date="2010-06" db="EMBL/GenBank/DDBJ databases">
        <authorList>
            <person name="Muzny D."/>
            <person name="Qin X."/>
            <person name="Buhay C."/>
            <person name="Dugan-Rocha S."/>
            <person name="Ding Y."/>
            <person name="Chen G."/>
            <person name="Hawes A."/>
            <person name="Holder M."/>
            <person name="Jhangiani S."/>
            <person name="Johnson A."/>
            <person name="Khan Z."/>
            <person name="Li Z."/>
            <person name="Liu W."/>
            <person name="Liu X."/>
            <person name="Perez L."/>
            <person name="Shen H."/>
            <person name="Wang Q."/>
            <person name="Watt J."/>
            <person name="Xi L."/>
            <person name="Xin Y."/>
            <person name="Zhou J."/>
            <person name="Deng J."/>
            <person name="Jiang H."/>
            <person name="Liu Y."/>
            <person name="Qu J."/>
            <person name="Song X.-Z."/>
            <person name="Zhang L."/>
            <person name="Villasana D."/>
            <person name="Johnson A."/>
            <person name="Liu J."/>
            <person name="Liyanage D."/>
            <person name="Lorensuhewa L."/>
            <person name="Robinson T."/>
            <person name="Song A."/>
            <person name="Song B.-B."/>
            <person name="Dinh H."/>
            <person name="Thornton R."/>
            <person name="Coyle M."/>
            <person name="Francisco L."/>
            <person name="Jackson L."/>
            <person name="Javaid M."/>
            <person name="Korchina V."/>
            <person name="Kovar C."/>
            <person name="Mata R."/>
            <person name="Mathew T."/>
            <person name="Ngo R."/>
            <person name="Nguyen L."/>
            <person name="Nguyen N."/>
            <person name="Okwuonu G."/>
            <person name="Ongeri F."/>
            <person name="Pham C."/>
            <person name="Simmons D."/>
            <person name="Wilczek-Boney K."/>
            <person name="Hale W."/>
            <person name="Jakkamsetti A."/>
            <person name="Pham P."/>
            <person name="Ruth R."/>
            <person name="San Lucas F."/>
            <person name="Warren J."/>
            <person name="Zhang J."/>
            <person name="Zhao Z."/>
            <person name="Zhou C."/>
            <person name="Zhu D."/>
            <person name="Lee S."/>
            <person name="Bess C."/>
            <person name="Blankenburg K."/>
            <person name="Forbes L."/>
            <person name="Fu Q."/>
            <person name="Gubbala S."/>
            <person name="Hirani K."/>
            <person name="Jayaseelan J.C."/>
            <person name="Lara F."/>
            <person name="Munidasa M."/>
            <person name="Palculict T."/>
            <person name="Patil S."/>
            <person name="Pu L.-L."/>
            <person name="Saada N."/>
            <person name="Tang L."/>
            <person name="Weissenberger G."/>
            <person name="Zhu Y."/>
            <person name="Hemphill L."/>
            <person name="Shang Y."/>
            <person name="Youmans B."/>
            <person name="Ayvaz T."/>
            <person name="Ross M."/>
            <person name="Santibanez J."/>
            <person name="Aqrawi P."/>
            <person name="Gross S."/>
            <person name="Joshi V."/>
            <person name="Fowler G."/>
            <person name="Nazareth L."/>
            <person name="Reid J."/>
            <person name="Worley K."/>
            <person name="Petrosino J."/>
            <person name="Highlander S."/>
            <person name="Gibbs R."/>
        </authorList>
    </citation>
    <scope>NUCLEOTIDE SEQUENCE [LARGE SCALE GENOMIC DNA]</scope>
    <source>
        <strain evidence="4">ATCC 33030</strain>
    </source>
</reference>